<dbReference type="EMBL" id="RFLX01000035">
    <property type="protein sequence ID" value="RMI17216.1"/>
    <property type="molecule type" value="Genomic_DNA"/>
</dbReference>
<dbReference type="EMBL" id="RAQU01000138">
    <property type="protein sequence ID" value="RKK02633.1"/>
    <property type="molecule type" value="Genomic_DNA"/>
</dbReference>
<dbReference type="Pfam" id="PF09361">
    <property type="entry name" value="Phasin_2"/>
    <property type="match status" value="1"/>
</dbReference>
<proteinExistence type="predicted"/>
<evidence type="ECO:0000313" key="4">
    <source>
        <dbReference type="Proteomes" id="UP000274097"/>
    </source>
</evidence>
<organism evidence="2 5">
    <name type="scientific">Teichococcus wenyumeiae</name>
    <dbReference type="NCBI Taxonomy" id="2478470"/>
    <lineage>
        <taxon>Bacteria</taxon>
        <taxon>Pseudomonadati</taxon>
        <taxon>Pseudomonadota</taxon>
        <taxon>Alphaproteobacteria</taxon>
        <taxon>Acetobacterales</taxon>
        <taxon>Roseomonadaceae</taxon>
        <taxon>Roseomonas</taxon>
    </lineage>
</organism>
<dbReference type="InParanoid" id="A0A3A9JD65"/>
<dbReference type="Proteomes" id="UP000274097">
    <property type="component" value="Unassembled WGS sequence"/>
</dbReference>
<evidence type="ECO:0000313" key="3">
    <source>
        <dbReference type="EMBL" id="RMI17216.1"/>
    </source>
</evidence>
<sequence length="186" mass="19870">MAGTTNVTKLTGGAKAGATKLIGQVARKVAEENAAQVEKVLETSPAQTHTALETTPPMDQMTQASENFTKGTEDAIEFGRGNVEAFTKATQTYMAGLQDLSRQAFALYQGMGEQAVENARALTSVKSLREAAELNTTFLRTAVEKSVSETARLNEAAFKLAEQSAAPLAARWTMALEKMTKAAPRI</sequence>
<evidence type="ECO:0000313" key="2">
    <source>
        <dbReference type="EMBL" id="RKK02633.1"/>
    </source>
</evidence>
<keyword evidence="4" id="KW-1185">Reference proteome</keyword>
<evidence type="ECO:0000259" key="1">
    <source>
        <dbReference type="Pfam" id="PF09361"/>
    </source>
</evidence>
<reference evidence="2 5" key="1">
    <citation type="submission" date="2018-09" db="EMBL/GenBank/DDBJ databases">
        <title>Roseomonas sp. nov., isolated from feces of Tibetan antelopes in the Qinghai-Tibet plateau, China.</title>
        <authorList>
            <person name="Tian Z."/>
        </authorList>
    </citation>
    <scope>NUCLEOTIDE SEQUENCE [LARGE SCALE GENOMIC DNA]</scope>
    <source>
        <strain evidence="3 4">Z23</strain>
        <strain evidence="2 5">Z24</strain>
    </source>
</reference>
<feature type="domain" description="Phasin" evidence="1">
    <location>
        <begin position="74"/>
        <end position="171"/>
    </location>
</feature>
<dbReference type="AlphaFoldDB" id="A0A3A9JD65"/>
<comment type="caution">
    <text evidence="2">The sequence shown here is derived from an EMBL/GenBank/DDBJ whole genome shotgun (WGS) entry which is preliminary data.</text>
</comment>
<dbReference type="Proteomes" id="UP000278036">
    <property type="component" value="Unassembled WGS sequence"/>
</dbReference>
<accession>A0A3A9JD65</accession>
<gene>
    <name evidence="2" type="ORF">D6Z83_18800</name>
    <name evidence="3" type="ORF">EBE87_23575</name>
</gene>
<name>A0A3A9JD65_9PROT</name>
<protein>
    <submittedName>
        <fullName evidence="2">Phasin family protein</fullName>
    </submittedName>
</protein>
<dbReference type="RefSeq" id="WP_120639790.1">
    <property type="nucleotide sequence ID" value="NZ_RAQU01000138.1"/>
</dbReference>
<dbReference type="OrthoDB" id="7270762at2"/>
<dbReference type="InterPro" id="IPR018968">
    <property type="entry name" value="Phasin"/>
</dbReference>
<evidence type="ECO:0000313" key="5">
    <source>
        <dbReference type="Proteomes" id="UP000278036"/>
    </source>
</evidence>